<dbReference type="STRING" id="414048.SAMN04489864_104373"/>
<feature type="signal peptide" evidence="2">
    <location>
        <begin position="1"/>
        <end position="20"/>
    </location>
</feature>
<feature type="domain" description="Flavodoxin-like" evidence="3">
    <location>
        <begin position="28"/>
        <end position="181"/>
    </location>
</feature>
<dbReference type="EMBL" id="FOPP01000004">
    <property type="protein sequence ID" value="SFH06166.1"/>
    <property type="molecule type" value="Genomic_DNA"/>
</dbReference>
<dbReference type="OrthoDB" id="9806505at2"/>
<proteinExistence type="predicted"/>
<organism evidence="4 5">
    <name type="scientific">Pedobacter insulae</name>
    <dbReference type="NCBI Taxonomy" id="414048"/>
    <lineage>
        <taxon>Bacteria</taxon>
        <taxon>Pseudomonadati</taxon>
        <taxon>Bacteroidota</taxon>
        <taxon>Sphingobacteriia</taxon>
        <taxon>Sphingobacteriales</taxon>
        <taxon>Sphingobacteriaceae</taxon>
        <taxon>Pedobacter</taxon>
    </lineage>
</organism>
<feature type="chain" id="PRO_5011635591" evidence="2">
    <location>
        <begin position="21"/>
        <end position="182"/>
    </location>
</feature>
<dbReference type="InterPro" id="IPR001226">
    <property type="entry name" value="Flavodoxin_CS"/>
</dbReference>
<evidence type="ECO:0000256" key="2">
    <source>
        <dbReference type="SAM" id="SignalP"/>
    </source>
</evidence>
<keyword evidence="2" id="KW-0732">Signal</keyword>
<accession>A0A1I2X0F6</accession>
<dbReference type="InterPro" id="IPR008254">
    <property type="entry name" value="Flavodoxin/NO_synth"/>
</dbReference>
<dbReference type="InterPro" id="IPR029039">
    <property type="entry name" value="Flavoprotein-like_sf"/>
</dbReference>
<evidence type="ECO:0000256" key="1">
    <source>
        <dbReference type="ARBA" id="ARBA00001917"/>
    </source>
</evidence>
<dbReference type="GO" id="GO:0010181">
    <property type="term" value="F:FMN binding"/>
    <property type="evidence" value="ECO:0007669"/>
    <property type="project" value="InterPro"/>
</dbReference>
<dbReference type="AlphaFoldDB" id="A0A1I2X0F6"/>
<name>A0A1I2X0F6_9SPHI</name>
<dbReference type="PROSITE" id="PS00201">
    <property type="entry name" value="FLAVODOXIN"/>
    <property type="match status" value="1"/>
</dbReference>
<sequence>MMKSLSLVCLFIFQLFSTNAQTMNNNKTLIIYFSHSGNTKQIAEWVQGKINTGIVLIEPEIPYPSGYQQTIDEMSRQNKGKILPSFKKVDVNIQDYDTIFFGYPVWDMRLPPVVRTFLRDNDFSGKTILPFNSHAGYGTGKSVSEIKEFAPKAKVADAFSIKDSNVKDAKKEVERWINQMFE</sequence>
<keyword evidence="5" id="KW-1185">Reference proteome</keyword>
<dbReference type="Proteomes" id="UP000199666">
    <property type="component" value="Unassembled WGS sequence"/>
</dbReference>
<dbReference type="GO" id="GO:0009055">
    <property type="term" value="F:electron transfer activity"/>
    <property type="evidence" value="ECO:0007669"/>
    <property type="project" value="InterPro"/>
</dbReference>
<dbReference type="Pfam" id="PF12682">
    <property type="entry name" value="Flavodoxin_4"/>
    <property type="match status" value="1"/>
</dbReference>
<protein>
    <submittedName>
        <fullName evidence="4">Flavodoxin</fullName>
    </submittedName>
</protein>
<evidence type="ECO:0000259" key="3">
    <source>
        <dbReference type="PROSITE" id="PS50902"/>
    </source>
</evidence>
<dbReference type="SUPFAM" id="SSF52218">
    <property type="entry name" value="Flavoproteins"/>
    <property type="match status" value="1"/>
</dbReference>
<dbReference type="PROSITE" id="PS50902">
    <property type="entry name" value="FLAVODOXIN_LIKE"/>
    <property type="match status" value="1"/>
</dbReference>
<dbReference type="Gene3D" id="3.40.50.360">
    <property type="match status" value="1"/>
</dbReference>
<reference evidence="4 5" key="1">
    <citation type="submission" date="2016-10" db="EMBL/GenBank/DDBJ databases">
        <authorList>
            <person name="de Groot N.N."/>
        </authorList>
    </citation>
    <scope>NUCLEOTIDE SEQUENCE [LARGE SCALE GENOMIC DNA]</scope>
    <source>
        <strain evidence="4 5">DSM 18684</strain>
    </source>
</reference>
<dbReference type="PANTHER" id="PTHR39201:SF1">
    <property type="entry name" value="FLAVODOXIN-LIKE DOMAIN-CONTAINING PROTEIN"/>
    <property type="match status" value="1"/>
</dbReference>
<dbReference type="PANTHER" id="PTHR39201">
    <property type="entry name" value="EXPORTED PROTEIN-RELATED"/>
    <property type="match status" value="1"/>
</dbReference>
<evidence type="ECO:0000313" key="4">
    <source>
        <dbReference type="EMBL" id="SFH06166.1"/>
    </source>
</evidence>
<evidence type="ECO:0000313" key="5">
    <source>
        <dbReference type="Proteomes" id="UP000199666"/>
    </source>
</evidence>
<gene>
    <name evidence="4" type="ORF">SAMN04489864_104373</name>
</gene>
<comment type="cofactor">
    <cofactor evidence="1">
        <name>FMN</name>
        <dbReference type="ChEBI" id="CHEBI:58210"/>
    </cofactor>
</comment>